<dbReference type="Pfam" id="PF26078">
    <property type="entry name" value="Baseplate_J_M"/>
    <property type="match status" value="1"/>
</dbReference>
<dbReference type="Proteomes" id="UP000002194">
    <property type="component" value="Chromosome"/>
</dbReference>
<reference evidence="5 6" key="1">
    <citation type="journal article" date="2004" name="Nat. Biotechnol.">
        <title>The genome sequence of the anaerobic, sulfate-reducing bacterium Desulfovibrio vulgaris Hildenborough.</title>
        <authorList>
            <person name="Heidelberg J.F."/>
            <person name="Seshadri R."/>
            <person name="Haveman S.A."/>
            <person name="Hemme C.L."/>
            <person name="Paulsen I.T."/>
            <person name="Kolonay J.F."/>
            <person name="Eisen J.A."/>
            <person name="Ward N."/>
            <person name="Methe B."/>
            <person name="Brinkac L.M."/>
            <person name="Daugherty S.C."/>
            <person name="Deboy R.T."/>
            <person name="Dodson R.J."/>
            <person name="Durkin A.S."/>
            <person name="Madupu R."/>
            <person name="Nelson W.C."/>
            <person name="Sullivan S.A."/>
            <person name="Fouts D."/>
            <person name="Haft D.H."/>
            <person name="Selengut J."/>
            <person name="Peterson J.D."/>
            <person name="Davidsen T.M."/>
            <person name="Zafar N."/>
            <person name="Zhou L."/>
            <person name="Radune D."/>
            <person name="Dimitrov G."/>
            <person name="Hance M."/>
            <person name="Tran K."/>
            <person name="Khouri H."/>
            <person name="Gill J."/>
            <person name="Utterback T.R."/>
            <person name="Feldblyum T.V."/>
            <person name="Wall J.D."/>
            <person name="Voordouw G."/>
            <person name="Fraser C.M."/>
        </authorList>
    </citation>
    <scope>NUCLEOTIDE SEQUENCE [LARGE SCALE GENOMIC DNA]</scope>
    <source>
        <strain evidence="6">ATCC 29579 / DSM 644 / NCIMB 8303 / VKM B-1760 / Hildenborough</strain>
    </source>
</reference>
<keyword evidence="6" id="KW-1185">Reference proteome</keyword>
<dbReference type="PANTHER" id="PTHR37829">
    <property type="entry name" value="PHAGE-LIKE ELEMENT PBSX PROTEIN XKDT"/>
    <property type="match status" value="1"/>
</dbReference>
<accession>Q72D29</accession>
<dbReference type="InterPro" id="IPR058531">
    <property type="entry name" value="Baseplate_J_M"/>
</dbReference>
<evidence type="ECO:0000313" key="5">
    <source>
        <dbReference type="EMBL" id="AAS95582.1"/>
    </source>
</evidence>
<evidence type="ECO:0000259" key="2">
    <source>
        <dbReference type="Pfam" id="PF04865"/>
    </source>
</evidence>
<dbReference type="Pfam" id="PF04865">
    <property type="entry name" value="Baseplate_J"/>
    <property type="match status" value="1"/>
</dbReference>
<dbReference type="PANTHER" id="PTHR37829:SF3">
    <property type="entry name" value="PROTEIN JAYE-RELATED"/>
    <property type="match status" value="1"/>
</dbReference>
<feature type="domain" description="Baseplate protein J-like barrel" evidence="2">
    <location>
        <begin position="94"/>
        <end position="182"/>
    </location>
</feature>
<organism evidence="5 6">
    <name type="scientific">Nitratidesulfovibrio vulgaris (strain ATCC 29579 / DSM 644 / CCUG 34227 / NCIMB 8303 / VKM B-1760 / Hildenborough)</name>
    <name type="common">Desulfovibrio vulgaris</name>
    <dbReference type="NCBI Taxonomy" id="882"/>
    <lineage>
        <taxon>Bacteria</taxon>
        <taxon>Pseudomonadati</taxon>
        <taxon>Thermodesulfobacteriota</taxon>
        <taxon>Desulfovibrionia</taxon>
        <taxon>Desulfovibrionales</taxon>
        <taxon>Desulfovibrionaceae</taxon>
        <taxon>Nitratidesulfovibrio</taxon>
    </lineage>
</organism>
<name>Q72D29_NITV2</name>
<dbReference type="Pfam" id="PF26079">
    <property type="entry name" value="Baseplate_J_C"/>
    <property type="match status" value="1"/>
</dbReference>
<dbReference type="InterPro" id="IPR058530">
    <property type="entry name" value="Baseplate_J-like_C"/>
</dbReference>
<dbReference type="STRING" id="882.DVU_1102"/>
<dbReference type="HOGENOM" id="CLU_039609_5_0_7"/>
<proteinExistence type="inferred from homology"/>
<dbReference type="EMBL" id="AE017285">
    <property type="protein sequence ID" value="AAS95582.1"/>
    <property type="molecule type" value="Genomic_DNA"/>
</dbReference>
<dbReference type="PhylomeDB" id="Q72D29"/>
<evidence type="ECO:0000259" key="4">
    <source>
        <dbReference type="Pfam" id="PF26079"/>
    </source>
</evidence>
<gene>
    <name evidence="5" type="ordered locus">DVU_1102</name>
</gene>
<dbReference type="OrthoDB" id="66218at2"/>
<protein>
    <submittedName>
        <fullName evidence="5">Baseplate assembly protein, putative</fullName>
    </submittedName>
</protein>
<evidence type="ECO:0000256" key="1">
    <source>
        <dbReference type="ARBA" id="ARBA00038087"/>
    </source>
</evidence>
<feature type="domain" description="Baseplate J-like central" evidence="3">
    <location>
        <begin position="213"/>
        <end position="280"/>
    </location>
</feature>
<dbReference type="eggNOG" id="COG3299">
    <property type="taxonomic scope" value="Bacteria"/>
</dbReference>
<dbReference type="PaxDb" id="882-DVU_1102"/>
<sequence length="384" mass="41078">MEQIRTELYARMEAVQDEYAAQGWLPQRLSLNKGIARGLIELFAWGLWQLYQLLEQVHGQAVPLSASGDWLDIHAEQVGLARKEATRARGRILFTRAPGVSGVTEKPNLRIPAGRIVRTRPDGRGDVYRYVTLADAVLPAGSDTVEVEVRAEEYGAAANAAPGQVVELATPVPGVGAVTNRVGWLIEEGANAEPDAMLRTRYALAWREQAGVTAAAYAAAALSVPGVVGVYIADQHPRGEGTVDVIVQGAAGLPTEQLLEAVRVALAGRIRINHDVQVKAPTPVEVDVAMRIELLTGDPTATEQAARSWVEALFRGDRPDITGDVPGFGIGADVVRDRMAAGIVTLPGVKRIVWTAPTADVDIPPHGLASLRNLTITTAWAEEA</sequence>
<dbReference type="PATRIC" id="fig|882.5.peg.1040"/>
<comment type="similarity">
    <text evidence="1">Belongs to the Mu gp47/PBSX XkdT family.</text>
</comment>
<evidence type="ECO:0000259" key="3">
    <source>
        <dbReference type="Pfam" id="PF26078"/>
    </source>
</evidence>
<dbReference type="InterPro" id="IPR052399">
    <property type="entry name" value="Phage_Baseplate_Assmbl_Protein"/>
</dbReference>
<feature type="domain" description="Baseplate J-like C-terminal" evidence="4">
    <location>
        <begin position="286"/>
        <end position="377"/>
    </location>
</feature>
<dbReference type="AlphaFoldDB" id="Q72D29"/>
<dbReference type="EnsemblBacteria" id="AAS95582">
    <property type="protein sequence ID" value="AAS95582"/>
    <property type="gene ID" value="DVU_1102"/>
</dbReference>
<dbReference type="InterPro" id="IPR006949">
    <property type="entry name" value="Barrel_Baseplate_J-like"/>
</dbReference>
<evidence type="ECO:0000313" key="6">
    <source>
        <dbReference type="Proteomes" id="UP000002194"/>
    </source>
</evidence>
<dbReference type="KEGG" id="dvu:DVU_1102"/>